<feature type="domain" description="Nudix hydrolase" evidence="2">
    <location>
        <begin position="89"/>
        <end position="241"/>
    </location>
</feature>
<keyword evidence="1" id="KW-0378">Hydrolase</keyword>
<accession>A0A6C0J235</accession>
<reference evidence="3" key="1">
    <citation type="journal article" date="2020" name="Nature">
        <title>Giant virus diversity and host interactions through global metagenomics.</title>
        <authorList>
            <person name="Schulz F."/>
            <person name="Roux S."/>
            <person name="Paez-Espino D."/>
            <person name="Jungbluth S."/>
            <person name="Walsh D.A."/>
            <person name="Denef V.J."/>
            <person name="McMahon K.D."/>
            <person name="Konstantinidis K.T."/>
            <person name="Eloe-Fadrosh E.A."/>
            <person name="Kyrpides N.C."/>
            <person name="Woyke T."/>
        </authorList>
    </citation>
    <scope>NUCLEOTIDE SEQUENCE</scope>
    <source>
        <strain evidence="3">GVMAG-M-3300025727-45</strain>
    </source>
</reference>
<proteinExistence type="predicted"/>
<dbReference type="InterPro" id="IPR015797">
    <property type="entry name" value="NUDIX_hydrolase-like_dom_sf"/>
</dbReference>
<dbReference type="InterPro" id="IPR020084">
    <property type="entry name" value="NUDIX_hydrolase_CS"/>
</dbReference>
<dbReference type="GO" id="GO:0000932">
    <property type="term" value="C:P-body"/>
    <property type="evidence" value="ECO:0007669"/>
    <property type="project" value="TreeGrafter"/>
</dbReference>
<dbReference type="Pfam" id="PF00293">
    <property type="entry name" value="NUDIX"/>
    <property type="match status" value="1"/>
</dbReference>
<dbReference type="Gene3D" id="3.90.79.10">
    <property type="entry name" value="Nucleoside Triphosphate Pyrophosphohydrolase"/>
    <property type="match status" value="1"/>
</dbReference>
<evidence type="ECO:0000313" key="3">
    <source>
        <dbReference type="EMBL" id="QHT99711.1"/>
    </source>
</evidence>
<name>A0A6C0J235_9ZZZZ</name>
<dbReference type="PROSITE" id="PS51462">
    <property type="entry name" value="NUDIX"/>
    <property type="match status" value="1"/>
</dbReference>
<organism evidence="3">
    <name type="scientific">viral metagenome</name>
    <dbReference type="NCBI Taxonomy" id="1070528"/>
    <lineage>
        <taxon>unclassified sequences</taxon>
        <taxon>metagenomes</taxon>
        <taxon>organismal metagenomes</taxon>
    </lineage>
</organism>
<protein>
    <recommendedName>
        <fullName evidence="2">Nudix hydrolase domain-containing protein</fullName>
    </recommendedName>
</protein>
<evidence type="ECO:0000256" key="1">
    <source>
        <dbReference type="ARBA" id="ARBA00022801"/>
    </source>
</evidence>
<dbReference type="InterPro" id="IPR000086">
    <property type="entry name" value="NUDIX_hydrolase_dom"/>
</dbReference>
<dbReference type="EMBL" id="MN740313">
    <property type="protein sequence ID" value="QHT99711.1"/>
    <property type="molecule type" value="Genomic_DNA"/>
</dbReference>
<dbReference type="PROSITE" id="PS00893">
    <property type="entry name" value="NUDIX_BOX"/>
    <property type="match status" value="1"/>
</dbReference>
<dbReference type="PANTHER" id="PTHR23114">
    <property type="entry name" value="M7GPPPN-MRNA HYDROLASE"/>
    <property type="match status" value="1"/>
</dbReference>
<dbReference type="PANTHER" id="PTHR23114:SF17">
    <property type="entry name" value="M7GPPPN-MRNA HYDROLASE"/>
    <property type="match status" value="1"/>
</dbReference>
<dbReference type="SUPFAM" id="SSF55811">
    <property type="entry name" value="Nudix"/>
    <property type="match status" value="1"/>
</dbReference>
<dbReference type="AlphaFoldDB" id="A0A6C0J235"/>
<dbReference type="GO" id="GO:0016787">
    <property type="term" value="F:hydrolase activity"/>
    <property type="evidence" value="ECO:0007669"/>
    <property type="project" value="UniProtKB-KW"/>
</dbReference>
<evidence type="ECO:0000259" key="2">
    <source>
        <dbReference type="PROSITE" id="PS51462"/>
    </source>
</evidence>
<sequence length="248" mass="29636">MSVEYNDIELDLIIKDMTKHIDFDISEYESSMDTMRKVEKTYWQYCCHQPYYPRHTFSQYFKRVCNIFNEEWNYLKNNELKTKYNYYKKNIPTAGAMIHYHTNNGKILMLLVKNTRAKVYSLPKGKQEKNESIQDTAIREVKEETGIDISSYINSDIMLCSSDYSDLDSSINEDDEIKPSMDRYYICKSVIYDVQLHEKIDNFSDYDNEEIEEICWKDTDEILQFPQLFSRQVKTACSILRDKYLLVI</sequence>
<dbReference type="GO" id="GO:0000290">
    <property type="term" value="P:deadenylation-dependent decapping of nuclear-transcribed mRNA"/>
    <property type="evidence" value="ECO:0007669"/>
    <property type="project" value="TreeGrafter"/>
</dbReference>